<dbReference type="EMBL" id="CM026422">
    <property type="protein sequence ID" value="KAG0585464.1"/>
    <property type="molecule type" value="Genomic_DNA"/>
</dbReference>
<dbReference type="AlphaFoldDB" id="A0A8T0INY2"/>
<evidence type="ECO:0000256" key="1">
    <source>
        <dbReference type="SAM" id="MobiDB-lite"/>
    </source>
</evidence>
<feature type="compositionally biased region" description="Basic and acidic residues" evidence="1">
    <location>
        <begin position="120"/>
        <end position="129"/>
    </location>
</feature>
<sequence length="176" mass="19463">MSRPARHHPLNARSTCSFPLKFILPWTLNPPQLHPQTHPHCTNASFPLTPTPPSSTSTPPSSAPEPQTARNQSHLLLTPPYNPSRSRSTSPHNKRTPPDHSQPQTQKHNLDPKINPLTTTKEKKTDSKSHPQHKAQTDPPLAIPHNRTPSIPFLPSKPTPSNSSSPLSPSRLRAPR</sequence>
<reference evidence="2" key="1">
    <citation type="submission" date="2020-06" db="EMBL/GenBank/DDBJ databases">
        <title>WGS assembly of Ceratodon purpureus strain R40.</title>
        <authorList>
            <person name="Carey S.B."/>
            <person name="Jenkins J."/>
            <person name="Shu S."/>
            <person name="Lovell J.T."/>
            <person name="Sreedasyam A."/>
            <person name="Maumus F."/>
            <person name="Tiley G.P."/>
            <person name="Fernandez-Pozo N."/>
            <person name="Barry K."/>
            <person name="Chen C."/>
            <person name="Wang M."/>
            <person name="Lipzen A."/>
            <person name="Daum C."/>
            <person name="Saski C.A."/>
            <person name="Payton A.C."/>
            <person name="Mcbreen J.C."/>
            <person name="Conrad R.E."/>
            <person name="Kollar L.M."/>
            <person name="Olsson S."/>
            <person name="Huttunen S."/>
            <person name="Landis J.B."/>
            <person name="Wickett N.J."/>
            <person name="Johnson M.G."/>
            <person name="Rensing S.A."/>
            <person name="Grimwood J."/>
            <person name="Schmutz J."/>
            <person name="Mcdaniel S.F."/>
        </authorList>
    </citation>
    <scope>NUCLEOTIDE SEQUENCE</scope>
    <source>
        <strain evidence="2">R40</strain>
    </source>
</reference>
<proteinExistence type="predicted"/>
<accession>A0A8T0INY2</accession>
<keyword evidence="3" id="KW-1185">Reference proteome</keyword>
<name>A0A8T0INY2_CERPU</name>
<feature type="compositionally biased region" description="Low complexity" evidence="1">
    <location>
        <begin position="54"/>
        <end position="68"/>
    </location>
</feature>
<evidence type="ECO:0000313" key="3">
    <source>
        <dbReference type="Proteomes" id="UP000822688"/>
    </source>
</evidence>
<dbReference type="Proteomes" id="UP000822688">
    <property type="component" value="Chromosome 2"/>
</dbReference>
<feature type="region of interest" description="Disordered" evidence="1">
    <location>
        <begin position="35"/>
        <end position="176"/>
    </location>
</feature>
<protein>
    <submittedName>
        <fullName evidence="2">Uncharacterized protein</fullName>
    </submittedName>
</protein>
<evidence type="ECO:0000313" key="2">
    <source>
        <dbReference type="EMBL" id="KAG0585464.1"/>
    </source>
</evidence>
<comment type="caution">
    <text evidence="2">The sequence shown here is derived from an EMBL/GenBank/DDBJ whole genome shotgun (WGS) entry which is preliminary data.</text>
</comment>
<feature type="compositionally biased region" description="Low complexity" evidence="1">
    <location>
        <begin position="154"/>
        <end position="176"/>
    </location>
</feature>
<organism evidence="2 3">
    <name type="scientific">Ceratodon purpureus</name>
    <name type="common">Fire moss</name>
    <name type="synonym">Dicranum purpureum</name>
    <dbReference type="NCBI Taxonomy" id="3225"/>
    <lineage>
        <taxon>Eukaryota</taxon>
        <taxon>Viridiplantae</taxon>
        <taxon>Streptophyta</taxon>
        <taxon>Embryophyta</taxon>
        <taxon>Bryophyta</taxon>
        <taxon>Bryophytina</taxon>
        <taxon>Bryopsida</taxon>
        <taxon>Dicranidae</taxon>
        <taxon>Pseudoditrichales</taxon>
        <taxon>Ditrichaceae</taxon>
        <taxon>Ceratodon</taxon>
    </lineage>
</organism>
<gene>
    <name evidence="2" type="ORF">KC19_2G013500</name>
</gene>